<dbReference type="InterPro" id="IPR011335">
    <property type="entry name" value="Restrct_endonuc-II-like"/>
</dbReference>
<dbReference type="AlphaFoldDB" id="A0A5B9VWX7"/>
<dbReference type="PANTHER" id="PTHR33352:SF2">
    <property type="entry name" value="SLL0995 PROTEIN"/>
    <property type="match status" value="1"/>
</dbReference>
<proteinExistence type="predicted"/>
<sequence>MSTPVTRSPRPEIVYPDSDGEPMADNNLQYEWIVTITGNLEILFRDDPNVFVVGNMLWYPIEGDNKTRIAPDTMVAFGRPKGYRGSYMQWIEDGIAPQVVFEILSPGNSGPEMTRKREAYERFGVEEYYVYDPDEDILTGWIRRGDRLVAIPDMESWVSPRLEIRFDTTTRPMTIYRPDGKRFLTMSELAVRADEAVEERDAAVRQRDEAMEERDAALRERDLLLAKLRQLGIEP</sequence>
<dbReference type="SUPFAM" id="SSF52980">
    <property type="entry name" value="Restriction endonuclease-like"/>
    <property type="match status" value="1"/>
</dbReference>
<dbReference type="RefSeq" id="WP_148591350.1">
    <property type="nucleotide sequence ID" value="NZ_CP042997.1"/>
</dbReference>
<feature type="coiled-coil region" evidence="1">
    <location>
        <begin position="193"/>
        <end position="227"/>
    </location>
</feature>
<protein>
    <recommendedName>
        <fullName evidence="3">Putative restriction endonuclease domain-containing protein</fullName>
    </recommendedName>
</protein>
<name>A0A5B9VWX7_9BACT</name>
<gene>
    <name evidence="4" type="ORF">OJF2_07540</name>
</gene>
<evidence type="ECO:0000256" key="1">
    <source>
        <dbReference type="SAM" id="Coils"/>
    </source>
</evidence>
<dbReference type="Proteomes" id="UP000324233">
    <property type="component" value="Chromosome"/>
</dbReference>
<dbReference type="PANTHER" id="PTHR33352">
    <property type="entry name" value="SLR1095 PROTEIN"/>
    <property type="match status" value="1"/>
</dbReference>
<evidence type="ECO:0000313" key="4">
    <source>
        <dbReference type="EMBL" id="QEH32285.1"/>
    </source>
</evidence>
<keyword evidence="1" id="KW-0175">Coiled coil</keyword>
<dbReference type="OrthoDB" id="275220at2"/>
<organism evidence="4 5">
    <name type="scientific">Aquisphaera giovannonii</name>
    <dbReference type="NCBI Taxonomy" id="406548"/>
    <lineage>
        <taxon>Bacteria</taxon>
        <taxon>Pseudomonadati</taxon>
        <taxon>Planctomycetota</taxon>
        <taxon>Planctomycetia</taxon>
        <taxon>Isosphaerales</taxon>
        <taxon>Isosphaeraceae</taxon>
        <taxon>Aquisphaera</taxon>
    </lineage>
</organism>
<dbReference type="Gene3D" id="3.90.1570.10">
    <property type="entry name" value="tt1808, chain A"/>
    <property type="match status" value="1"/>
</dbReference>
<feature type="domain" description="Putative restriction endonuclease" evidence="3">
    <location>
        <begin position="36"/>
        <end position="144"/>
    </location>
</feature>
<evidence type="ECO:0000313" key="5">
    <source>
        <dbReference type="Proteomes" id="UP000324233"/>
    </source>
</evidence>
<reference evidence="4 5" key="1">
    <citation type="submission" date="2019-08" db="EMBL/GenBank/DDBJ databases">
        <title>Deep-cultivation of Planctomycetes and their phenomic and genomic characterization uncovers novel biology.</title>
        <authorList>
            <person name="Wiegand S."/>
            <person name="Jogler M."/>
            <person name="Boedeker C."/>
            <person name="Pinto D."/>
            <person name="Vollmers J."/>
            <person name="Rivas-Marin E."/>
            <person name="Kohn T."/>
            <person name="Peeters S.H."/>
            <person name="Heuer A."/>
            <person name="Rast P."/>
            <person name="Oberbeckmann S."/>
            <person name="Bunk B."/>
            <person name="Jeske O."/>
            <person name="Meyerdierks A."/>
            <person name="Storesund J.E."/>
            <person name="Kallscheuer N."/>
            <person name="Luecker S."/>
            <person name="Lage O.M."/>
            <person name="Pohl T."/>
            <person name="Merkel B.J."/>
            <person name="Hornburger P."/>
            <person name="Mueller R.-W."/>
            <person name="Bruemmer F."/>
            <person name="Labrenz M."/>
            <person name="Spormann A.M."/>
            <person name="Op den Camp H."/>
            <person name="Overmann J."/>
            <person name="Amann R."/>
            <person name="Jetten M.S.M."/>
            <person name="Mascher T."/>
            <person name="Medema M.H."/>
            <person name="Devos D.P."/>
            <person name="Kaster A.-K."/>
            <person name="Ovreas L."/>
            <person name="Rohde M."/>
            <person name="Galperin M.Y."/>
            <person name="Jogler C."/>
        </authorList>
    </citation>
    <scope>NUCLEOTIDE SEQUENCE [LARGE SCALE GENOMIC DNA]</scope>
    <source>
        <strain evidence="4 5">OJF2</strain>
    </source>
</reference>
<dbReference type="InterPro" id="IPR008538">
    <property type="entry name" value="Uma2"/>
</dbReference>
<feature type="region of interest" description="Disordered" evidence="2">
    <location>
        <begin position="1"/>
        <end position="20"/>
    </location>
</feature>
<dbReference type="InterPro" id="IPR012296">
    <property type="entry name" value="Nuclease_put_TT1808"/>
</dbReference>
<keyword evidence="5" id="KW-1185">Reference proteome</keyword>
<dbReference type="CDD" id="cd06260">
    <property type="entry name" value="DUF820-like"/>
    <property type="match status" value="1"/>
</dbReference>
<accession>A0A5B9VWX7</accession>
<evidence type="ECO:0000259" key="3">
    <source>
        <dbReference type="Pfam" id="PF05685"/>
    </source>
</evidence>
<dbReference type="EMBL" id="CP042997">
    <property type="protein sequence ID" value="QEH32285.1"/>
    <property type="molecule type" value="Genomic_DNA"/>
</dbReference>
<dbReference type="Pfam" id="PF05685">
    <property type="entry name" value="Uma2"/>
    <property type="match status" value="1"/>
</dbReference>
<evidence type="ECO:0000256" key="2">
    <source>
        <dbReference type="SAM" id="MobiDB-lite"/>
    </source>
</evidence>
<dbReference type="KEGG" id="agv:OJF2_07540"/>